<name>A0A6N9TQJ5_DISTH</name>
<keyword evidence="1" id="KW-1133">Transmembrane helix</keyword>
<dbReference type="Pfam" id="PF11146">
    <property type="entry name" value="DUF2905"/>
    <property type="match status" value="1"/>
</dbReference>
<feature type="transmembrane region" description="Helical" evidence="1">
    <location>
        <begin position="7"/>
        <end position="25"/>
    </location>
</feature>
<accession>A0A6N9TQJ5</accession>
<dbReference type="AlphaFoldDB" id="A0A6N9TQJ5"/>
<keyword evidence="1" id="KW-0472">Membrane</keyword>
<feature type="transmembrane region" description="Helical" evidence="1">
    <location>
        <begin position="45"/>
        <end position="68"/>
    </location>
</feature>
<keyword evidence="3" id="KW-1185">Reference proteome</keyword>
<sequence>MGEIGRLLLFFGAAVAVVGLLLMAGSRLSFIGRLPGDILIRKGNFTFYFPLATSLLLSALLTLLLWILRK</sequence>
<dbReference type="EMBL" id="JAAGRR010000175">
    <property type="protein sequence ID" value="NDY43449.1"/>
    <property type="molecule type" value="Genomic_DNA"/>
</dbReference>
<organism evidence="2 3">
    <name type="scientific">Dissulfurirhabdus thermomarina</name>
    <dbReference type="NCBI Taxonomy" id="1765737"/>
    <lineage>
        <taxon>Bacteria</taxon>
        <taxon>Deltaproteobacteria</taxon>
        <taxon>Dissulfurirhabdaceae</taxon>
        <taxon>Dissulfurirhabdus</taxon>
    </lineage>
</organism>
<dbReference type="PANTHER" id="PTHR36443">
    <property type="entry name" value="BSR5223 PROTEIN"/>
    <property type="match status" value="1"/>
</dbReference>
<evidence type="ECO:0000313" key="3">
    <source>
        <dbReference type="Proteomes" id="UP000469346"/>
    </source>
</evidence>
<dbReference type="PANTHER" id="PTHR36443:SF1">
    <property type="entry name" value="BSR5223 PROTEIN"/>
    <property type="match status" value="1"/>
</dbReference>
<keyword evidence="1" id="KW-0812">Transmembrane</keyword>
<proteinExistence type="predicted"/>
<evidence type="ECO:0000256" key="1">
    <source>
        <dbReference type="SAM" id="Phobius"/>
    </source>
</evidence>
<evidence type="ECO:0000313" key="2">
    <source>
        <dbReference type="EMBL" id="NDY43449.1"/>
    </source>
</evidence>
<dbReference type="Proteomes" id="UP000469346">
    <property type="component" value="Unassembled WGS sequence"/>
</dbReference>
<dbReference type="InterPro" id="IPR021320">
    <property type="entry name" value="DUF2905"/>
</dbReference>
<protein>
    <submittedName>
        <fullName evidence="2">DUF2905 domain-containing protein</fullName>
    </submittedName>
</protein>
<reference evidence="2 3" key="1">
    <citation type="submission" date="2020-02" db="EMBL/GenBank/DDBJ databases">
        <title>Comparative genomics of sulfur disproportionating microorganisms.</title>
        <authorList>
            <person name="Ward L.M."/>
            <person name="Bertran E."/>
            <person name="Johnston D.T."/>
        </authorList>
    </citation>
    <scope>NUCLEOTIDE SEQUENCE [LARGE SCALE GENOMIC DNA]</scope>
    <source>
        <strain evidence="2 3">DSM 100025</strain>
    </source>
</reference>
<gene>
    <name evidence="2" type="ORF">G3N55_11425</name>
</gene>
<comment type="caution">
    <text evidence="2">The sequence shown here is derived from an EMBL/GenBank/DDBJ whole genome shotgun (WGS) entry which is preliminary data.</text>
</comment>